<dbReference type="GO" id="GO:0000221">
    <property type="term" value="C:vacuolar proton-transporting V-type ATPase, V1 domain"/>
    <property type="evidence" value="ECO:0007669"/>
    <property type="project" value="UniProtKB-UniRule"/>
</dbReference>
<keyword evidence="8" id="KW-1185">Reference proteome</keyword>
<dbReference type="GeneID" id="28729916"/>
<dbReference type="STRING" id="77020.A0A0N0RSQ8"/>
<dbReference type="InterPro" id="IPR038497">
    <property type="entry name" value="ATPase_V1-cplx_hsu_C_sf"/>
</dbReference>
<evidence type="ECO:0000256" key="3">
    <source>
        <dbReference type="ARBA" id="ARBA00022781"/>
    </source>
</evidence>
<comment type="subunit">
    <text evidence="5">V-ATPase is a heteromultimeric enzyme made up of two complexes: the ATP-hydrolytic V1 complex and the proton translocation V0 complex.</text>
</comment>
<dbReference type="SUPFAM" id="SSF48371">
    <property type="entry name" value="ARM repeat"/>
    <property type="match status" value="1"/>
</dbReference>
<keyword evidence="4 5" id="KW-0406">Ion transport</keyword>
<name>A0A0N0RSQ8_9BASI</name>
<dbReference type="EMBL" id="LGAV01000001">
    <property type="protein sequence ID" value="KOS16353.1"/>
    <property type="molecule type" value="Genomic_DNA"/>
</dbReference>
<comment type="function">
    <text evidence="5">Subunit of the V1 complex of vacuolar(H+)-ATPase (V-ATPase), a multisubunit enzyme composed of a peripheral complex (V1) that hydrolyzes ATP and a membrane integral complex (V0) that translocates protons. V-ATPase is responsible for acidifying and maintaining the pH of intracellular compartments.</text>
</comment>
<reference evidence="7 8" key="1">
    <citation type="submission" date="2015-07" db="EMBL/GenBank/DDBJ databases">
        <title>Draft Genome Sequence of Malassezia furfur CBS1878 and Malassezia pachydermatis CBS1879.</title>
        <authorList>
            <person name="Triana S."/>
            <person name="Ohm R."/>
            <person name="Gonzalez A."/>
            <person name="DeCock H."/>
            <person name="Restrepo S."/>
            <person name="Celis A."/>
        </authorList>
    </citation>
    <scope>NUCLEOTIDE SEQUENCE [LARGE SCALE GENOMIC DNA]</scope>
    <source>
        <strain evidence="7 8">CBS 1879</strain>
    </source>
</reference>
<comment type="similarity">
    <text evidence="1 5">Belongs to the V-ATPase H subunit family.</text>
</comment>
<dbReference type="InterPro" id="IPR011987">
    <property type="entry name" value="ATPase_V1-cplx_hsu_C"/>
</dbReference>
<evidence type="ECO:0000256" key="5">
    <source>
        <dbReference type="PIRNR" id="PIRNR032184"/>
    </source>
</evidence>
<dbReference type="Pfam" id="PF03224">
    <property type="entry name" value="V-ATPase_H_N"/>
    <property type="match status" value="1"/>
</dbReference>
<sequence>MGEDTQSDGPGVVFSTSPLLPLSNVWLKEMTEHLRGKQTAWEGYQRAQLISADQVPLLRDAEQAGKKGEMAPIKEKGSTYAGLYMQLLDKLNRTDTIQAVLLLTDDLVQAAPEHLAWFVQAEPYAALTKLMKMDDAFVSIKAAQFLTLCLCAHAESSDSTPPHAALESLLAYIHRALSSLNSTEAPSDGAKGNVAPIALCLAGELLRTPRFRSAIWAKDVEEKQANDDTTLVGQLVAVLGLSFKGSGASGTNSSGRASGNTGVPQLHYLALFGLWVLTFDEAAAKDIDTYFGVATVLVHVAQLALKHKIVRLIVSIWRNMLSASKEANATRLLGAKVLPLCDTLQERRYPDTELQDDLEYVKSVLSHRMEQMSSYDQYVSELYSGHLSFDNPAHQLEEFWKENAEKMTENDNKDLKQLISLLSSKSSTPDTLAAACSDLDKFVQHTEGGRRRVTSLGAKTAIMELIEHPDPNVKHQALQTLAKLVSASWR</sequence>
<dbReference type="PIRSF" id="PIRSF032184">
    <property type="entry name" value="ATPase_V1_H"/>
    <property type="match status" value="1"/>
</dbReference>
<dbReference type="Pfam" id="PF11698">
    <property type="entry name" value="V-ATPase_H_C"/>
    <property type="match status" value="1"/>
</dbReference>
<dbReference type="Gene3D" id="1.25.40.150">
    <property type="entry name" value="V-type ATPase, subunit H, C-terminal domain"/>
    <property type="match status" value="1"/>
</dbReference>
<accession>A0A0N0RSQ8</accession>
<organism evidence="7 8">
    <name type="scientific">Malassezia pachydermatis</name>
    <dbReference type="NCBI Taxonomy" id="77020"/>
    <lineage>
        <taxon>Eukaryota</taxon>
        <taxon>Fungi</taxon>
        <taxon>Dikarya</taxon>
        <taxon>Basidiomycota</taxon>
        <taxon>Ustilaginomycotina</taxon>
        <taxon>Malasseziomycetes</taxon>
        <taxon>Malasseziales</taxon>
        <taxon>Malasseziaceae</taxon>
        <taxon>Malassezia</taxon>
    </lineage>
</organism>
<dbReference type="PANTHER" id="PTHR10698:SF0">
    <property type="entry name" value="V-TYPE PROTON ATPASE SUBUNIT H"/>
    <property type="match status" value="1"/>
</dbReference>
<dbReference type="InterPro" id="IPR011989">
    <property type="entry name" value="ARM-like"/>
</dbReference>
<evidence type="ECO:0000256" key="2">
    <source>
        <dbReference type="ARBA" id="ARBA00022448"/>
    </source>
</evidence>
<evidence type="ECO:0000256" key="1">
    <source>
        <dbReference type="ARBA" id="ARBA00008613"/>
    </source>
</evidence>
<dbReference type="PANTHER" id="PTHR10698">
    <property type="entry name" value="V-TYPE PROTON ATPASE SUBUNIT H"/>
    <property type="match status" value="1"/>
</dbReference>
<evidence type="ECO:0000313" key="8">
    <source>
        <dbReference type="Proteomes" id="UP000037751"/>
    </source>
</evidence>
<dbReference type="GO" id="GO:0000329">
    <property type="term" value="C:fungal-type vacuole membrane"/>
    <property type="evidence" value="ECO:0007669"/>
    <property type="project" value="TreeGrafter"/>
</dbReference>
<evidence type="ECO:0000256" key="4">
    <source>
        <dbReference type="ARBA" id="ARBA00023065"/>
    </source>
</evidence>
<dbReference type="AlphaFoldDB" id="A0A0N0RSQ8"/>
<feature type="domain" description="ATPase V1 complex subunit H C-terminal" evidence="6">
    <location>
        <begin position="371"/>
        <end position="489"/>
    </location>
</feature>
<dbReference type="GO" id="GO:0046961">
    <property type="term" value="F:proton-transporting ATPase activity, rotational mechanism"/>
    <property type="evidence" value="ECO:0007669"/>
    <property type="project" value="UniProtKB-UniRule"/>
</dbReference>
<gene>
    <name evidence="7" type="ORF">Malapachy_3574</name>
</gene>
<proteinExistence type="inferred from homology"/>
<dbReference type="Gene3D" id="1.25.10.10">
    <property type="entry name" value="Leucine-rich Repeat Variant"/>
    <property type="match status" value="1"/>
</dbReference>
<keyword evidence="3 5" id="KW-0375">Hydrogen ion transport</keyword>
<dbReference type="VEuPathDB" id="FungiDB:Malapachy_3574"/>
<dbReference type="RefSeq" id="XP_017993985.1">
    <property type="nucleotide sequence ID" value="XM_018138040.1"/>
</dbReference>
<keyword evidence="2 5" id="KW-0813">Transport</keyword>
<dbReference type="InterPro" id="IPR004908">
    <property type="entry name" value="ATPase_V1-cplx_hsu"/>
</dbReference>
<comment type="caution">
    <text evidence="7">The sequence shown here is derived from an EMBL/GenBank/DDBJ whole genome shotgun (WGS) entry which is preliminary data.</text>
</comment>
<evidence type="ECO:0000313" key="7">
    <source>
        <dbReference type="EMBL" id="KOS16353.1"/>
    </source>
</evidence>
<dbReference type="InterPro" id="IPR016024">
    <property type="entry name" value="ARM-type_fold"/>
</dbReference>
<protein>
    <recommendedName>
        <fullName evidence="5">V-type proton ATPase subunit H</fullName>
    </recommendedName>
</protein>
<dbReference type="OrthoDB" id="10263554at2759"/>
<dbReference type="Proteomes" id="UP000037751">
    <property type="component" value="Unassembled WGS sequence"/>
</dbReference>
<evidence type="ECO:0000259" key="6">
    <source>
        <dbReference type="Pfam" id="PF11698"/>
    </source>
</evidence>